<dbReference type="PANTHER" id="PTHR42756">
    <property type="entry name" value="TRANSCRIPTIONAL REGULATOR, MARR"/>
    <property type="match status" value="1"/>
</dbReference>
<name>A0ABV7PFQ1_9BURK</name>
<dbReference type="Proteomes" id="UP001595665">
    <property type="component" value="Unassembled WGS sequence"/>
</dbReference>
<keyword evidence="6" id="KW-1185">Reference proteome</keyword>
<accession>A0ABV7PFQ1</accession>
<evidence type="ECO:0000256" key="3">
    <source>
        <dbReference type="ARBA" id="ARBA00023163"/>
    </source>
</evidence>
<keyword evidence="2" id="KW-0238">DNA-binding</keyword>
<dbReference type="InterPro" id="IPR000835">
    <property type="entry name" value="HTH_MarR-typ"/>
</dbReference>
<organism evidence="5 6">
    <name type="scientific">Massilia haematophila</name>
    <dbReference type="NCBI Taxonomy" id="457923"/>
    <lineage>
        <taxon>Bacteria</taxon>
        <taxon>Pseudomonadati</taxon>
        <taxon>Pseudomonadota</taxon>
        <taxon>Betaproteobacteria</taxon>
        <taxon>Burkholderiales</taxon>
        <taxon>Oxalobacteraceae</taxon>
        <taxon>Telluria group</taxon>
        <taxon>Massilia</taxon>
    </lineage>
</organism>
<dbReference type="SUPFAM" id="SSF46785">
    <property type="entry name" value="Winged helix' DNA-binding domain"/>
    <property type="match status" value="1"/>
</dbReference>
<dbReference type="RefSeq" id="WP_312551011.1">
    <property type="nucleotide sequence ID" value="NZ_JBHRVV010000001.1"/>
</dbReference>
<evidence type="ECO:0000313" key="6">
    <source>
        <dbReference type="Proteomes" id="UP001595665"/>
    </source>
</evidence>
<dbReference type="PANTHER" id="PTHR42756:SF1">
    <property type="entry name" value="TRANSCRIPTIONAL REPRESSOR OF EMRAB OPERON"/>
    <property type="match status" value="1"/>
</dbReference>
<dbReference type="EMBL" id="JBHRVV010000001">
    <property type="protein sequence ID" value="MFC3458004.1"/>
    <property type="molecule type" value="Genomic_DNA"/>
</dbReference>
<dbReference type="SMART" id="SM00347">
    <property type="entry name" value="HTH_MARR"/>
    <property type="match status" value="1"/>
</dbReference>
<protein>
    <submittedName>
        <fullName evidence="5">MarR family winged helix-turn-helix transcriptional regulator</fullName>
    </submittedName>
</protein>
<evidence type="ECO:0000256" key="2">
    <source>
        <dbReference type="ARBA" id="ARBA00023125"/>
    </source>
</evidence>
<sequence length="141" mass="15753">MFDAIHAIMHLYRSQQFRAFAGGEHELTHMESKVLRFFAREPGATLSDLVAHSGRDKAQLTRLIRGLRDRGLLDASADEADRRSTRLYLSEAGRALHGQLHRIGTALSEVGLTGLDEAQRAQLHVLLQRVRSNLAREADEG</sequence>
<gene>
    <name evidence="5" type="ORF">ACFOPH_07045</name>
</gene>
<feature type="domain" description="HTH marR-type" evidence="4">
    <location>
        <begin position="1"/>
        <end position="132"/>
    </location>
</feature>
<reference evidence="6" key="1">
    <citation type="journal article" date="2019" name="Int. J. Syst. Evol. Microbiol.">
        <title>The Global Catalogue of Microorganisms (GCM) 10K type strain sequencing project: providing services to taxonomists for standard genome sequencing and annotation.</title>
        <authorList>
            <consortium name="The Broad Institute Genomics Platform"/>
            <consortium name="The Broad Institute Genome Sequencing Center for Infectious Disease"/>
            <person name="Wu L."/>
            <person name="Ma J."/>
        </authorList>
    </citation>
    <scope>NUCLEOTIDE SEQUENCE [LARGE SCALE GENOMIC DNA]</scope>
    <source>
        <strain evidence="6">CCM 7480</strain>
    </source>
</reference>
<evidence type="ECO:0000256" key="1">
    <source>
        <dbReference type="ARBA" id="ARBA00023015"/>
    </source>
</evidence>
<dbReference type="InterPro" id="IPR036390">
    <property type="entry name" value="WH_DNA-bd_sf"/>
</dbReference>
<keyword evidence="3" id="KW-0804">Transcription</keyword>
<dbReference type="PROSITE" id="PS50995">
    <property type="entry name" value="HTH_MARR_2"/>
    <property type="match status" value="1"/>
</dbReference>
<dbReference type="Gene3D" id="1.10.10.10">
    <property type="entry name" value="Winged helix-like DNA-binding domain superfamily/Winged helix DNA-binding domain"/>
    <property type="match status" value="1"/>
</dbReference>
<evidence type="ECO:0000259" key="4">
    <source>
        <dbReference type="PROSITE" id="PS50995"/>
    </source>
</evidence>
<dbReference type="Pfam" id="PF12802">
    <property type="entry name" value="MarR_2"/>
    <property type="match status" value="1"/>
</dbReference>
<comment type="caution">
    <text evidence="5">The sequence shown here is derived from an EMBL/GenBank/DDBJ whole genome shotgun (WGS) entry which is preliminary data.</text>
</comment>
<keyword evidence="1" id="KW-0805">Transcription regulation</keyword>
<evidence type="ECO:0000313" key="5">
    <source>
        <dbReference type="EMBL" id="MFC3458004.1"/>
    </source>
</evidence>
<dbReference type="InterPro" id="IPR036388">
    <property type="entry name" value="WH-like_DNA-bd_sf"/>
</dbReference>
<proteinExistence type="predicted"/>